<dbReference type="PROSITE" id="PS50109">
    <property type="entry name" value="HIS_KIN"/>
    <property type="match status" value="1"/>
</dbReference>
<reference evidence="12 13" key="1">
    <citation type="submission" date="2020-07" db="EMBL/GenBank/DDBJ databases">
        <authorList>
            <person name="Cui H."/>
        </authorList>
    </citation>
    <scope>NUCLEOTIDE SEQUENCE [LARGE SCALE GENOMIC DNA]</scope>
    <source>
        <strain evidence="12 13">YPL8</strain>
    </source>
</reference>
<keyword evidence="9" id="KW-1133">Transmembrane helix</keyword>
<dbReference type="SMART" id="SM00387">
    <property type="entry name" value="HATPase_c"/>
    <property type="match status" value="1"/>
</dbReference>
<feature type="transmembrane region" description="Helical" evidence="9">
    <location>
        <begin position="214"/>
        <end position="233"/>
    </location>
</feature>
<dbReference type="KEGG" id="haly:HYG82_00455"/>
<evidence type="ECO:0000256" key="1">
    <source>
        <dbReference type="ARBA" id="ARBA00000085"/>
    </source>
</evidence>
<feature type="compositionally biased region" description="Basic and acidic residues" evidence="8">
    <location>
        <begin position="559"/>
        <end position="568"/>
    </location>
</feature>
<keyword evidence="9" id="KW-0812">Transmembrane</keyword>
<proteinExistence type="predicted"/>
<dbReference type="PANTHER" id="PTHR43711:SF1">
    <property type="entry name" value="HISTIDINE KINASE 1"/>
    <property type="match status" value="1"/>
</dbReference>
<feature type="domain" description="Histidine kinase" evidence="10">
    <location>
        <begin position="409"/>
        <end position="642"/>
    </location>
</feature>
<dbReference type="PRINTS" id="PR00344">
    <property type="entry name" value="BCTRLSENSOR"/>
</dbReference>
<sequence>MTWQLTPYTVPLALATLIGIAGATIAWRHRSGPVETWSMFAQATSALWALLTVLTVSSVSKGLKLFWLQVFLATIPLLIVFATGFTLHFTGRGEWLTRRRLGVLFAFPAAVLVLTMTNDVHGLVLVDTHIDYGTYRFLDYIDYGSYRVLEYQWGPGAYAYFALSYAIAAVYCGLLFLKVLRSRNVYRRISFVIFVFAAGLVSATVLSAVQKSPFPHFMLLPFANLGLGILLFLGTTSIRFARLIPVDRILSILSSRYGDVVPLARDFIVEAVDNGILVLDENDRVVDINATAKKMIGSNRPVGKHIAEIIQSEAVVQAGELDGILDGSEPVDEVREEVWIRIGDNELCYDVRISAIGSDDEPAGHVVLLHDITEQKRREEQLRARERELELQRDQLEHQNERLDQFASIVSHDLRNPLNVAQGYLETMLTGVDGSADGERETGDAPEEVTVRVEYLEEVARSHDRMENIIEDALALARQGKAITETETVSLTAVAEQAWANVETETATLVVEDECGVVSDRDRLLNVFENLFRNSMEHGMPSDVAADDEHANLTVRVGRLEDAQKSDAGDDSNGEGRNGFYVQDNGCGIPDDEKESVLDEGYTTANDGTGFGLAIVRDIVVAHGWSIAVTDADDGGARFEMTGIELVDTTELEQSSDAAELKRQ</sequence>
<dbReference type="InterPro" id="IPR004358">
    <property type="entry name" value="Sig_transdc_His_kin-like_C"/>
</dbReference>
<comment type="catalytic activity">
    <reaction evidence="1">
        <text>ATP + protein L-histidine = ADP + protein N-phospho-L-histidine.</text>
        <dbReference type="EC" id="2.7.13.3"/>
    </reaction>
</comment>
<dbReference type="EMBL" id="CP058601">
    <property type="protein sequence ID" value="QLG47422.1"/>
    <property type="molecule type" value="Genomic_DNA"/>
</dbReference>
<dbReference type="InterPro" id="IPR050736">
    <property type="entry name" value="Sensor_HK_Regulatory"/>
</dbReference>
<feature type="region of interest" description="Disordered" evidence="8">
    <location>
        <begin position="559"/>
        <end position="586"/>
    </location>
</feature>
<protein>
    <recommendedName>
        <fullName evidence="2">histidine kinase</fullName>
        <ecNumber evidence="2">2.7.13.3</ecNumber>
    </recommendedName>
</protein>
<feature type="domain" description="PAS" evidence="11">
    <location>
        <begin position="268"/>
        <end position="297"/>
    </location>
</feature>
<dbReference type="RefSeq" id="WP_179259165.1">
    <property type="nucleotide sequence ID" value="NZ_CP058601.1"/>
</dbReference>
<evidence type="ECO:0000256" key="9">
    <source>
        <dbReference type="SAM" id="Phobius"/>
    </source>
</evidence>
<dbReference type="CDD" id="cd14686">
    <property type="entry name" value="bZIP"/>
    <property type="match status" value="1"/>
</dbReference>
<dbReference type="Pfam" id="PF16927">
    <property type="entry name" value="HisKA_7TM"/>
    <property type="match status" value="1"/>
</dbReference>
<feature type="coiled-coil region" evidence="7">
    <location>
        <begin position="372"/>
        <end position="406"/>
    </location>
</feature>
<evidence type="ECO:0000256" key="4">
    <source>
        <dbReference type="ARBA" id="ARBA00022679"/>
    </source>
</evidence>
<dbReference type="InterPro" id="IPR035965">
    <property type="entry name" value="PAS-like_dom_sf"/>
</dbReference>
<dbReference type="InterPro" id="IPR003594">
    <property type="entry name" value="HATPase_dom"/>
</dbReference>
<evidence type="ECO:0000313" key="12">
    <source>
        <dbReference type="EMBL" id="QLG47422.1"/>
    </source>
</evidence>
<dbReference type="CDD" id="cd00130">
    <property type="entry name" value="PAS"/>
    <property type="match status" value="1"/>
</dbReference>
<keyword evidence="3" id="KW-0597">Phosphoprotein</keyword>
<dbReference type="InterPro" id="IPR036890">
    <property type="entry name" value="HATPase_C_sf"/>
</dbReference>
<feature type="transmembrane region" description="Helical" evidence="9">
    <location>
        <begin position="39"/>
        <end position="60"/>
    </location>
</feature>
<dbReference type="SMART" id="SM00388">
    <property type="entry name" value="HisKA"/>
    <property type="match status" value="1"/>
</dbReference>
<keyword evidence="7" id="KW-0175">Coiled coil</keyword>
<keyword evidence="9" id="KW-0472">Membrane</keyword>
<dbReference type="AlphaFoldDB" id="A0A7D5KWF6"/>
<dbReference type="InterPro" id="IPR031621">
    <property type="entry name" value="HisKA_7TM"/>
</dbReference>
<evidence type="ECO:0000256" key="2">
    <source>
        <dbReference type="ARBA" id="ARBA00012438"/>
    </source>
</evidence>
<evidence type="ECO:0000259" key="10">
    <source>
        <dbReference type="PROSITE" id="PS50109"/>
    </source>
</evidence>
<dbReference type="Pfam" id="PF00512">
    <property type="entry name" value="HisKA"/>
    <property type="match status" value="1"/>
</dbReference>
<dbReference type="PROSITE" id="PS50112">
    <property type="entry name" value="PAS"/>
    <property type="match status" value="1"/>
</dbReference>
<accession>A0A7D5KWF6</accession>
<dbReference type="SUPFAM" id="SSF55785">
    <property type="entry name" value="PYP-like sensor domain (PAS domain)"/>
    <property type="match status" value="1"/>
</dbReference>
<organism evidence="12 13">
    <name type="scientific">Natrinema halophilum</name>
    <dbReference type="NCBI Taxonomy" id="1699371"/>
    <lineage>
        <taxon>Archaea</taxon>
        <taxon>Methanobacteriati</taxon>
        <taxon>Methanobacteriota</taxon>
        <taxon>Stenosarchaea group</taxon>
        <taxon>Halobacteria</taxon>
        <taxon>Halobacteriales</taxon>
        <taxon>Natrialbaceae</taxon>
        <taxon>Natrinema</taxon>
    </lineage>
</organism>
<dbReference type="NCBIfam" id="TIGR00229">
    <property type="entry name" value="sensory_box"/>
    <property type="match status" value="1"/>
</dbReference>
<feature type="transmembrane region" description="Helical" evidence="9">
    <location>
        <begin position="6"/>
        <end position="27"/>
    </location>
</feature>
<dbReference type="InterPro" id="IPR003661">
    <property type="entry name" value="HisK_dim/P_dom"/>
</dbReference>
<evidence type="ECO:0000256" key="8">
    <source>
        <dbReference type="SAM" id="MobiDB-lite"/>
    </source>
</evidence>
<dbReference type="InterPro" id="IPR005467">
    <property type="entry name" value="His_kinase_dom"/>
</dbReference>
<evidence type="ECO:0000256" key="3">
    <source>
        <dbReference type="ARBA" id="ARBA00022553"/>
    </source>
</evidence>
<dbReference type="EC" id="2.7.13.3" evidence="2"/>
<dbReference type="OrthoDB" id="8127at2157"/>
<dbReference type="Proteomes" id="UP000509241">
    <property type="component" value="Chromosome"/>
</dbReference>
<dbReference type="Pfam" id="PF02518">
    <property type="entry name" value="HATPase_c"/>
    <property type="match status" value="1"/>
</dbReference>
<evidence type="ECO:0000313" key="13">
    <source>
        <dbReference type="Proteomes" id="UP000509241"/>
    </source>
</evidence>
<keyword evidence="6" id="KW-0902">Two-component regulatory system</keyword>
<dbReference type="GO" id="GO:0000155">
    <property type="term" value="F:phosphorelay sensor kinase activity"/>
    <property type="evidence" value="ECO:0007669"/>
    <property type="project" value="InterPro"/>
</dbReference>
<dbReference type="SUPFAM" id="SSF47384">
    <property type="entry name" value="Homodimeric domain of signal transducing histidine kinase"/>
    <property type="match status" value="1"/>
</dbReference>
<keyword evidence="13" id="KW-1185">Reference proteome</keyword>
<dbReference type="SUPFAM" id="SSF55874">
    <property type="entry name" value="ATPase domain of HSP90 chaperone/DNA topoisomerase II/histidine kinase"/>
    <property type="match status" value="1"/>
</dbReference>
<evidence type="ECO:0000256" key="6">
    <source>
        <dbReference type="ARBA" id="ARBA00023012"/>
    </source>
</evidence>
<dbReference type="Gene3D" id="3.30.450.20">
    <property type="entry name" value="PAS domain"/>
    <property type="match status" value="1"/>
</dbReference>
<evidence type="ECO:0000256" key="5">
    <source>
        <dbReference type="ARBA" id="ARBA00022777"/>
    </source>
</evidence>
<evidence type="ECO:0000259" key="11">
    <source>
        <dbReference type="PROSITE" id="PS50112"/>
    </source>
</evidence>
<dbReference type="Gene3D" id="3.30.565.10">
    <property type="entry name" value="Histidine kinase-like ATPase, C-terminal domain"/>
    <property type="match status" value="1"/>
</dbReference>
<gene>
    <name evidence="12" type="ORF">HYG82_00455</name>
</gene>
<keyword evidence="4" id="KW-0808">Transferase</keyword>
<keyword evidence="5" id="KW-0418">Kinase</keyword>
<feature type="transmembrane region" description="Helical" evidence="9">
    <location>
        <begin position="101"/>
        <end position="117"/>
    </location>
</feature>
<dbReference type="InterPro" id="IPR036097">
    <property type="entry name" value="HisK_dim/P_sf"/>
</dbReference>
<dbReference type="Gene3D" id="1.10.287.130">
    <property type="match status" value="1"/>
</dbReference>
<name>A0A7D5KWF6_9EURY</name>
<feature type="transmembrane region" description="Helical" evidence="9">
    <location>
        <begin position="66"/>
        <end position="89"/>
    </location>
</feature>
<dbReference type="GeneID" id="56031716"/>
<dbReference type="Pfam" id="PF13426">
    <property type="entry name" value="PAS_9"/>
    <property type="match status" value="1"/>
</dbReference>
<dbReference type="CDD" id="cd00075">
    <property type="entry name" value="HATPase"/>
    <property type="match status" value="1"/>
</dbReference>
<dbReference type="PANTHER" id="PTHR43711">
    <property type="entry name" value="TWO-COMPONENT HISTIDINE KINASE"/>
    <property type="match status" value="1"/>
</dbReference>
<feature type="transmembrane region" description="Helical" evidence="9">
    <location>
        <begin position="157"/>
        <end position="177"/>
    </location>
</feature>
<feature type="transmembrane region" description="Helical" evidence="9">
    <location>
        <begin position="189"/>
        <end position="208"/>
    </location>
</feature>
<dbReference type="InterPro" id="IPR000014">
    <property type="entry name" value="PAS"/>
</dbReference>
<evidence type="ECO:0000256" key="7">
    <source>
        <dbReference type="SAM" id="Coils"/>
    </source>
</evidence>
<dbReference type="CDD" id="cd00082">
    <property type="entry name" value="HisKA"/>
    <property type="match status" value="1"/>
</dbReference>